<organism evidence="2 3">
    <name type="scientific">Phytophthora megakarya</name>
    <dbReference type="NCBI Taxonomy" id="4795"/>
    <lineage>
        <taxon>Eukaryota</taxon>
        <taxon>Sar</taxon>
        <taxon>Stramenopiles</taxon>
        <taxon>Oomycota</taxon>
        <taxon>Peronosporomycetes</taxon>
        <taxon>Peronosporales</taxon>
        <taxon>Peronosporaceae</taxon>
        <taxon>Phytophthora</taxon>
    </lineage>
</organism>
<dbReference type="STRING" id="4795.A0A225V8Y1"/>
<evidence type="ECO:0000256" key="1">
    <source>
        <dbReference type="SAM" id="MobiDB-lite"/>
    </source>
</evidence>
<dbReference type="Proteomes" id="UP000198211">
    <property type="component" value="Unassembled WGS sequence"/>
</dbReference>
<reference evidence="3" key="1">
    <citation type="submission" date="2017-03" db="EMBL/GenBank/DDBJ databases">
        <title>Phytopthora megakarya and P. palmivora, two closely related causual agents of cacao black pod achieved similar genome size and gene model numbers by different mechanisms.</title>
        <authorList>
            <person name="Ali S."/>
            <person name="Shao J."/>
            <person name="Larry D.J."/>
            <person name="Kronmiller B."/>
            <person name="Shen D."/>
            <person name="Strem M.D."/>
            <person name="Melnick R.L."/>
            <person name="Guiltinan M.J."/>
            <person name="Tyler B.M."/>
            <person name="Meinhardt L.W."/>
            <person name="Bailey B.A."/>
        </authorList>
    </citation>
    <scope>NUCLEOTIDE SEQUENCE [LARGE SCALE GENOMIC DNA]</scope>
    <source>
        <strain evidence="3">zdho120</strain>
    </source>
</reference>
<sequence length="126" mass="14159">MSLQNLAPVNSQRAQQTAINAFSRFLVAEGVNMQFIAATLQGDMTGPRFVMLMDRFAIHLTSAEAWCATFQDKWRFLELTRSKADQLRLPVTLGSERRVTIPERGPSSDRAEEEEDLITAKSKAVE</sequence>
<keyword evidence="3" id="KW-1185">Reference proteome</keyword>
<feature type="region of interest" description="Disordered" evidence="1">
    <location>
        <begin position="98"/>
        <end position="126"/>
    </location>
</feature>
<accession>A0A225V8Y1</accession>
<feature type="compositionally biased region" description="Basic and acidic residues" evidence="1">
    <location>
        <begin position="98"/>
        <end position="110"/>
    </location>
</feature>
<gene>
    <name evidence="2" type="ORF">PHMEG_00027406</name>
</gene>
<name>A0A225V8Y1_9STRA</name>
<comment type="caution">
    <text evidence="2">The sequence shown here is derived from an EMBL/GenBank/DDBJ whole genome shotgun (WGS) entry which is preliminary data.</text>
</comment>
<evidence type="ECO:0000313" key="2">
    <source>
        <dbReference type="EMBL" id="OWZ01247.1"/>
    </source>
</evidence>
<dbReference type="AlphaFoldDB" id="A0A225V8Y1"/>
<evidence type="ECO:0000313" key="3">
    <source>
        <dbReference type="Proteomes" id="UP000198211"/>
    </source>
</evidence>
<dbReference type="EMBL" id="NBNE01006986">
    <property type="protein sequence ID" value="OWZ01247.1"/>
    <property type="molecule type" value="Genomic_DNA"/>
</dbReference>
<proteinExistence type="predicted"/>
<protein>
    <submittedName>
        <fullName evidence="2">Uncharacterized protein</fullName>
    </submittedName>
</protein>